<dbReference type="GO" id="GO:0006384">
    <property type="term" value="P:transcription initiation at RNA polymerase III promoter"/>
    <property type="evidence" value="ECO:0007669"/>
    <property type="project" value="InterPro"/>
</dbReference>
<dbReference type="Pfam" id="PF09734">
    <property type="entry name" value="Tau95"/>
    <property type="match status" value="1"/>
</dbReference>
<dbReference type="Pfam" id="PF17682">
    <property type="entry name" value="Tau95_N"/>
    <property type="match status" value="1"/>
</dbReference>
<dbReference type="GO" id="GO:0001002">
    <property type="term" value="F:RNA polymerase III type 1 promoter sequence-specific DNA binding"/>
    <property type="evidence" value="ECO:0007669"/>
    <property type="project" value="TreeGrafter"/>
</dbReference>
<evidence type="ECO:0000256" key="3">
    <source>
        <dbReference type="ARBA" id="ARBA00023163"/>
    </source>
</evidence>
<feature type="domain" description="Transcription factor IIIC subunit Tfc1/Sfc1 triple barrel" evidence="7">
    <location>
        <begin position="32"/>
        <end position="146"/>
    </location>
</feature>
<dbReference type="InterPro" id="IPR019136">
    <property type="entry name" value="TF_IIIC_su-5_HTH"/>
</dbReference>
<name>A0AAD4Q3W9_9AGAM</name>
<keyword evidence="4" id="KW-0539">Nucleus</keyword>
<keyword evidence="2" id="KW-0238">DNA-binding</keyword>
<dbReference type="Gene3D" id="3.30.200.160">
    <property type="entry name" value="TFIIIC, subcomplex tauA, subunit Sfc1, barrel domain"/>
    <property type="match status" value="1"/>
</dbReference>
<sequence>MTERPDESPEMSTLAEPQKSALAHELPTAHFYSIEYPGYVRPESVGTAVHSLGGQSSVDRAFRRGAPKEDALLELNLRPDNPFSHPLPGDLVPTNNVLLKVVKRRLKRPPDDDGSQKEVTGEYTAAAVGVIPKTARFRSMADFQYQPPHDDPLSKLRNAMTALDVEGIREYRFPQEREDYTTDDPSVMDVDVDPQLAGRVHPEAQLSTQRSNLRLFPPPIFSRQGIPQNYNFKANPMSVPTTVVDEKTGEEKKRLINKARWKGYGPTSVSFAEKGVPTKPPSNVEEVRNQYDQTLVRQLEELFQTRPVWTRAALLNQFTAAQAREIHNSKVFLPLTCYVFGDGPWRDTMVRFGYDPRQDPQARFYQKLYFRNLNHPIGRASVVSRRQESRTAVASMNRSSTEQARDDRRSHIFDGVTLTSETAAFQLCDITDPMLKQMIDEEEDVRDSCNERDGWFTSRALERIKTVLRHRFFALLEGYVATDEECLKLLDQQDGAKAVRPFARRPRPGKHNMAKGAMPVEDAAALRLRATLERNAALNRGLRESTTDDG</sequence>
<evidence type="ECO:0000259" key="6">
    <source>
        <dbReference type="Pfam" id="PF09734"/>
    </source>
</evidence>
<reference evidence="8" key="1">
    <citation type="submission" date="2022-01" db="EMBL/GenBank/DDBJ databases">
        <title>Comparative genomics reveals a dynamic genome evolution in the ectomycorrhizal milk-cap (Lactarius) mushrooms.</title>
        <authorList>
            <consortium name="DOE Joint Genome Institute"/>
            <person name="Lebreton A."/>
            <person name="Tang N."/>
            <person name="Kuo A."/>
            <person name="LaButti K."/>
            <person name="Drula E."/>
            <person name="Barry K."/>
            <person name="Clum A."/>
            <person name="Lipzen A."/>
            <person name="Mousain D."/>
            <person name="Ng V."/>
            <person name="Wang R."/>
            <person name="Wang X."/>
            <person name="Dai Y."/>
            <person name="Henrissat B."/>
            <person name="Grigoriev I.V."/>
            <person name="Guerin-Laguette A."/>
            <person name="Yu F."/>
            <person name="Martin F.M."/>
        </authorList>
    </citation>
    <scope>NUCLEOTIDE SEQUENCE</scope>
    <source>
        <strain evidence="8">QP</strain>
    </source>
</reference>
<feature type="region of interest" description="Disordered" evidence="5">
    <location>
        <begin position="1"/>
        <end position="22"/>
    </location>
</feature>
<dbReference type="GO" id="GO:0000127">
    <property type="term" value="C:transcription factor TFIIIC complex"/>
    <property type="evidence" value="ECO:0007669"/>
    <property type="project" value="InterPro"/>
</dbReference>
<evidence type="ECO:0000256" key="4">
    <source>
        <dbReference type="ARBA" id="ARBA00023242"/>
    </source>
</evidence>
<evidence type="ECO:0000256" key="1">
    <source>
        <dbReference type="ARBA" id="ARBA00004123"/>
    </source>
</evidence>
<evidence type="ECO:0000256" key="5">
    <source>
        <dbReference type="SAM" id="MobiDB-lite"/>
    </source>
</evidence>
<dbReference type="PANTHER" id="PTHR13230">
    <property type="entry name" value="GENERAL TRANSCRIPTION FACTOR IIIC, POLYPEPTIDE 5"/>
    <property type="match status" value="1"/>
</dbReference>
<gene>
    <name evidence="8" type="ORF">EDB92DRAFT_1894186</name>
</gene>
<keyword evidence="3" id="KW-0804">Transcription</keyword>
<dbReference type="GO" id="GO:0001003">
    <property type="term" value="F:RNA polymerase III type 2 promoter sequence-specific DNA binding"/>
    <property type="evidence" value="ECO:0007669"/>
    <property type="project" value="TreeGrafter"/>
</dbReference>
<evidence type="ECO:0000259" key="7">
    <source>
        <dbReference type="Pfam" id="PF17682"/>
    </source>
</evidence>
<feature type="domain" description="Transcription factor IIIC subunit 5 HTH" evidence="6">
    <location>
        <begin position="215"/>
        <end position="371"/>
    </location>
</feature>
<proteinExistence type="predicted"/>
<dbReference type="InterPro" id="IPR040454">
    <property type="entry name" value="TF_IIIC_Tfc1/Sfc1"/>
</dbReference>
<comment type="caution">
    <text evidence="8">The sequence shown here is derived from an EMBL/GenBank/DDBJ whole genome shotgun (WGS) entry which is preliminary data.</text>
</comment>
<dbReference type="InterPro" id="IPR042536">
    <property type="entry name" value="TFIIIC_tauA_Sfc1"/>
</dbReference>
<evidence type="ECO:0000256" key="2">
    <source>
        <dbReference type="ARBA" id="ARBA00023125"/>
    </source>
</evidence>
<dbReference type="GO" id="GO:0005634">
    <property type="term" value="C:nucleus"/>
    <property type="evidence" value="ECO:0007669"/>
    <property type="project" value="UniProtKB-SubCell"/>
</dbReference>
<dbReference type="InterPro" id="IPR041499">
    <property type="entry name" value="Tfc1/Sfc1_N"/>
</dbReference>
<comment type="subcellular location">
    <subcellularLocation>
        <location evidence="1">Nucleus</location>
    </subcellularLocation>
</comment>
<evidence type="ECO:0000313" key="9">
    <source>
        <dbReference type="Proteomes" id="UP001201163"/>
    </source>
</evidence>
<dbReference type="Proteomes" id="UP001201163">
    <property type="component" value="Unassembled WGS sequence"/>
</dbReference>
<dbReference type="PANTHER" id="PTHR13230:SF5">
    <property type="entry name" value="GENERAL TRANSCRIPTION FACTOR 3C POLYPEPTIDE 5"/>
    <property type="match status" value="1"/>
</dbReference>
<dbReference type="EMBL" id="JAKELL010000100">
    <property type="protein sequence ID" value="KAH8982375.1"/>
    <property type="molecule type" value="Genomic_DNA"/>
</dbReference>
<keyword evidence="9" id="KW-1185">Reference proteome</keyword>
<accession>A0AAD4Q3W9</accession>
<evidence type="ECO:0000313" key="8">
    <source>
        <dbReference type="EMBL" id="KAH8982375.1"/>
    </source>
</evidence>
<organism evidence="8 9">
    <name type="scientific">Lactarius akahatsu</name>
    <dbReference type="NCBI Taxonomy" id="416441"/>
    <lineage>
        <taxon>Eukaryota</taxon>
        <taxon>Fungi</taxon>
        <taxon>Dikarya</taxon>
        <taxon>Basidiomycota</taxon>
        <taxon>Agaricomycotina</taxon>
        <taxon>Agaricomycetes</taxon>
        <taxon>Russulales</taxon>
        <taxon>Russulaceae</taxon>
        <taxon>Lactarius</taxon>
    </lineage>
</organism>
<dbReference type="AlphaFoldDB" id="A0AAD4Q3W9"/>
<protein>
    <submittedName>
        <fullName evidence="8">RNA polymerase III transcription factor IIIC subunit-domain-containing protein</fullName>
    </submittedName>
</protein>